<feature type="chain" id="PRO_5038556924" description="Lipoprotein" evidence="2">
    <location>
        <begin position="21"/>
        <end position="230"/>
    </location>
</feature>
<protein>
    <recommendedName>
        <fullName evidence="5">Lipoprotein</fullName>
    </recommendedName>
</protein>
<evidence type="ECO:0000256" key="2">
    <source>
        <dbReference type="SAM" id="SignalP"/>
    </source>
</evidence>
<evidence type="ECO:0008006" key="5">
    <source>
        <dbReference type="Google" id="ProtNLM"/>
    </source>
</evidence>
<sequence length="230" mass="23502">MRRFAPILAVSALVCLSAACDNGTTERVGGAAAPVGGGSSAPAPASEPASGLPPVGGTVSPTPRASSSAPVDAPTSRPARTDTADLTIEPDHIGPLKIGMSLTAARKTGLIVVSAADSAGDTCSYAHWKGQSKDAGMVFNGRYGLRALSSFGNQKTPAGIHPGSTLAAVRAAYPGLTWRIDGDEIPDAKRTDGDVMVDVVKGDGAHYRINVQKSKVTDIDLESDRTGCYE</sequence>
<dbReference type="Proteomes" id="UP000598174">
    <property type="component" value="Unassembled WGS sequence"/>
</dbReference>
<proteinExistence type="predicted"/>
<organism evidence="3 4">
    <name type="scientific">Paractinoplanes ferrugineus</name>
    <dbReference type="NCBI Taxonomy" id="113564"/>
    <lineage>
        <taxon>Bacteria</taxon>
        <taxon>Bacillati</taxon>
        <taxon>Actinomycetota</taxon>
        <taxon>Actinomycetes</taxon>
        <taxon>Micromonosporales</taxon>
        <taxon>Micromonosporaceae</taxon>
        <taxon>Paractinoplanes</taxon>
    </lineage>
</organism>
<dbReference type="RefSeq" id="WP_203819047.1">
    <property type="nucleotide sequence ID" value="NZ_BAAABP010000004.1"/>
</dbReference>
<comment type="caution">
    <text evidence="3">The sequence shown here is derived from an EMBL/GenBank/DDBJ whole genome shotgun (WGS) entry which is preliminary data.</text>
</comment>
<keyword evidence="4" id="KW-1185">Reference proteome</keyword>
<name>A0A919J253_9ACTN</name>
<dbReference type="EMBL" id="BOMM01000039">
    <property type="protein sequence ID" value="GIE12590.1"/>
    <property type="molecule type" value="Genomic_DNA"/>
</dbReference>
<dbReference type="AlphaFoldDB" id="A0A919J253"/>
<reference evidence="3" key="1">
    <citation type="submission" date="2021-01" db="EMBL/GenBank/DDBJ databases">
        <title>Whole genome shotgun sequence of Actinoplanes ferrugineus NBRC 15555.</title>
        <authorList>
            <person name="Komaki H."/>
            <person name="Tamura T."/>
        </authorList>
    </citation>
    <scope>NUCLEOTIDE SEQUENCE</scope>
    <source>
        <strain evidence="3">NBRC 15555</strain>
    </source>
</reference>
<accession>A0A919J253</accession>
<evidence type="ECO:0000313" key="3">
    <source>
        <dbReference type="EMBL" id="GIE12590.1"/>
    </source>
</evidence>
<dbReference type="PROSITE" id="PS51257">
    <property type="entry name" value="PROKAR_LIPOPROTEIN"/>
    <property type="match status" value="1"/>
</dbReference>
<feature type="compositionally biased region" description="Polar residues" evidence="1">
    <location>
        <begin position="59"/>
        <end position="69"/>
    </location>
</feature>
<gene>
    <name evidence="3" type="ORF">Afe05nite_44300</name>
</gene>
<feature type="compositionally biased region" description="Low complexity" evidence="1">
    <location>
        <begin position="29"/>
        <end position="53"/>
    </location>
</feature>
<evidence type="ECO:0000313" key="4">
    <source>
        <dbReference type="Proteomes" id="UP000598174"/>
    </source>
</evidence>
<keyword evidence="2" id="KW-0732">Signal</keyword>
<feature type="signal peptide" evidence="2">
    <location>
        <begin position="1"/>
        <end position="20"/>
    </location>
</feature>
<feature type="region of interest" description="Disordered" evidence="1">
    <location>
        <begin position="29"/>
        <end position="83"/>
    </location>
</feature>
<evidence type="ECO:0000256" key="1">
    <source>
        <dbReference type="SAM" id="MobiDB-lite"/>
    </source>
</evidence>